<protein>
    <submittedName>
        <fullName evidence="3">Forkhead associated phosphopeptide binding domain 1</fullName>
    </submittedName>
</protein>
<evidence type="ECO:0000313" key="3">
    <source>
        <dbReference type="EMBL" id="KAF6505154.1"/>
    </source>
</evidence>
<keyword evidence="1" id="KW-0175">Coiled coil</keyword>
<gene>
    <name evidence="3" type="ORF">HJG63_005144</name>
</gene>
<feature type="region of interest" description="Disordered" evidence="2">
    <location>
        <begin position="989"/>
        <end position="1034"/>
    </location>
</feature>
<dbReference type="PANTHER" id="PTHR18853">
    <property type="entry name" value="FORKHEAD-ASSOCIATED DOMAIN-CONTAINING PROTEIN 1-RELATED"/>
    <property type="match status" value="1"/>
</dbReference>
<dbReference type="AlphaFoldDB" id="A0A7J8K8F6"/>
<comment type="caution">
    <text evidence="3">The sequence shown here is derived from an EMBL/GenBank/DDBJ whole genome shotgun (WGS) entry which is preliminary data.</text>
</comment>
<sequence length="1034" mass="120537">MISKTLREKSKVEEKLQEDSRRKLLQLQEMGNRENLIKGNLERAVGQLEHFRSQVIKATYGRAKPFQDRPVTDQQLIEKITQVTEDNISFQQKKWTLQKETQLSNSKHEEMTESIEKLTVSLHSCQDCMKVSCCSNDLKKEMELLRRLQVGPPVSGLQKVALDILRLAQSWLEATERVLQEVGIQLSSSDKGLTLYLKYLLEHYKKIMSRTQELQIKINSSQETQKSLLQEKMREHLAEKEQLNQERLQQEEKLKARVKRLLEEKAALEESITQEKNRLKEALAEEQRRVQELENRLTRQKEALEESFTQEKHRVKEALEEEQRRVQELENRLTRQKEILEDSMAYEKRKAKEALEAEKRRVQDLENHLTQQKEVSESSIAYEKYRAKEALEKEKKKVQDLENRITKQKEEIDLKALKEDVLNNKLNDALAMVEETEKIKMAESLKAESVAVRLNETLAELETAKTNMIMMEGRMQLQQQAIKALQEEQKSQKHEFEEEIVEYKEQIKQHSQTIVSLENRLQKVTEHHKKIEGEIATLKDNDPAQEKEVQQDPPAAPPPESSSKGAVCDHLIEDLLSAQKEILSQQEVIMNLRKNLTEAHGRMSDLRGELNEKQKIELERNVALVLQQNNELSVLKGKMAHMTSLLEKKDRELEVFKEALRASQEKPKLQLHKEKEQKPRNPTQMCDISVQIEPTHTDLSLSSQEEQSFSDLGAKCKGSRHEEVIQRQKRALSELRTRIRELEKAGSSDHKDHLNESFLDFKTLRIEKNVQKILDSKSGLPTLSRIEITVPQNGPAISGFNQAMEKSGKMDVAEALELSEKLYMDMSKTLGSLMNIKDMAGHVSMKYLSPKEREKVNKLRQRDLDLVFDKITQLKNRLERKEELLRGYEKDIEQLRQSKVSVQMYQSQVAKLEDNVYKEAEEKALLKEALQRMEHQLHQEKRMNRAIRQQKERLEDHEQRNAKESTPCNCAFKEKERQRRMFVEVVKSKMQKSNLQVGAKKATPKMDQEREKLKRDTSSKSSQSLLFSKPSGRN</sequence>
<feature type="compositionally biased region" description="Basic and acidic residues" evidence="2">
    <location>
        <begin position="1004"/>
        <end position="1018"/>
    </location>
</feature>
<organism evidence="3 4">
    <name type="scientific">Rousettus aegyptiacus</name>
    <name type="common">Egyptian fruit bat</name>
    <name type="synonym">Pteropus aegyptiacus</name>
    <dbReference type="NCBI Taxonomy" id="9407"/>
    <lineage>
        <taxon>Eukaryota</taxon>
        <taxon>Metazoa</taxon>
        <taxon>Chordata</taxon>
        <taxon>Craniata</taxon>
        <taxon>Vertebrata</taxon>
        <taxon>Euteleostomi</taxon>
        <taxon>Mammalia</taxon>
        <taxon>Eutheria</taxon>
        <taxon>Laurasiatheria</taxon>
        <taxon>Chiroptera</taxon>
        <taxon>Yinpterochiroptera</taxon>
        <taxon>Pteropodoidea</taxon>
        <taxon>Pteropodidae</taxon>
        <taxon>Rousettinae</taxon>
        <taxon>Rousettus</taxon>
    </lineage>
</organism>
<proteinExistence type="predicted"/>
<accession>A0A7J8K8F6</accession>
<name>A0A7J8K8F6_ROUAE</name>
<reference evidence="3 4" key="1">
    <citation type="journal article" date="2020" name="Nature">
        <title>Six reference-quality genomes reveal evolution of bat adaptations.</title>
        <authorList>
            <person name="Jebb D."/>
            <person name="Huang Z."/>
            <person name="Pippel M."/>
            <person name="Hughes G.M."/>
            <person name="Lavrichenko K."/>
            <person name="Devanna P."/>
            <person name="Winkler S."/>
            <person name="Jermiin L.S."/>
            <person name="Skirmuntt E.C."/>
            <person name="Katzourakis A."/>
            <person name="Burkitt-Gray L."/>
            <person name="Ray D.A."/>
            <person name="Sullivan K.A.M."/>
            <person name="Roscito J.G."/>
            <person name="Kirilenko B.M."/>
            <person name="Davalos L.M."/>
            <person name="Corthals A.P."/>
            <person name="Power M.L."/>
            <person name="Jones G."/>
            <person name="Ransome R.D."/>
            <person name="Dechmann D.K.N."/>
            <person name="Locatelli A.G."/>
            <person name="Puechmaille S.J."/>
            <person name="Fedrigo O."/>
            <person name="Jarvis E.D."/>
            <person name="Hiller M."/>
            <person name="Vernes S.C."/>
            <person name="Myers E.W."/>
            <person name="Teeling E.C."/>
        </authorList>
    </citation>
    <scope>NUCLEOTIDE SEQUENCE [LARGE SCALE GENOMIC DNA]</scope>
    <source>
        <strain evidence="3">MRouAeg1</strain>
        <tissue evidence="3">Muscle</tissue>
    </source>
</reference>
<keyword evidence="4" id="KW-1185">Reference proteome</keyword>
<dbReference type="PANTHER" id="PTHR18853:SF7">
    <property type="entry name" value="FORKHEAD-ASSOCIATED DOMAIN-CONTAINING PROTEIN 1"/>
    <property type="match status" value="1"/>
</dbReference>
<feature type="compositionally biased region" description="Basic and acidic residues" evidence="2">
    <location>
        <begin position="533"/>
        <end position="550"/>
    </location>
</feature>
<evidence type="ECO:0000256" key="2">
    <source>
        <dbReference type="SAM" id="MobiDB-lite"/>
    </source>
</evidence>
<feature type="region of interest" description="Disordered" evidence="2">
    <location>
        <begin position="533"/>
        <end position="565"/>
    </location>
</feature>
<feature type="compositionally biased region" description="Low complexity" evidence="2">
    <location>
        <begin position="1019"/>
        <end position="1034"/>
    </location>
</feature>
<evidence type="ECO:0000313" key="4">
    <source>
        <dbReference type="Proteomes" id="UP000593571"/>
    </source>
</evidence>
<dbReference type="EMBL" id="JACASE010000001">
    <property type="protein sequence ID" value="KAF6505154.1"/>
    <property type="molecule type" value="Genomic_DNA"/>
</dbReference>
<dbReference type="Proteomes" id="UP000593571">
    <property type="component" value="Unassembled WGS sequence"/>
</dbReference>
<feature type="coiled-coil region" evidence="1">
    <location>
        <begin position="864"/>
        <end position="960"/>
    </location>
</feature>
<dbReference type="InterPro" id="IPR052642">
    <property type="entry name" value="CC-FHA_domain"/>
</dbReference>
<evidence type="ECO:0000256" key="1">
    <source>
        <dbReference type="SAM" id="Coils"/>
    </source>
</evidence>
<feature type="coiled-coil region" evidence="1">
    <location>
        <begin position="226"/>
        <end position="418"/>
    </location>
</feature>